<keyword evidence="4 7" id="KW-1133">Transmembrane helix</keyword>
<feature type="transmembrane region" description="Helical" evidence="7">
    <location>
        <begin position="337"/>
        <end position="356"/>
    </location>
</feature>
<dbReference type="EMBL" id="LJBN01000099">
    <property type="protein sequence ID" value="OOQ90137.1"/>
    <property type="molecule type" value="Genomic_DNA"/>
</dbReference>
<dbReference type="PROSITE" id="PS50850">
    <property type="entry name" value="MFS"/>
    <property type="match status" value="1"/>
</dbReference>
<keyword evidence="5 7" id="KW-0472">Membrane</keyword>
<dbReference type="Gene3D" id="1.20.1250.20">
    <property type="entry name" value="MFS general substrate transporter like domains"/>
    <property type="match status" value="1"/>
</dbReference>
<comment type="similarity">
    <text evidence="2">Belongs to the major facilitator superfamily.</text>
</comment>
<protein>
    <submittedName>
        <fullName evidence="9">Putative MFS transporter</fullName>
    </submittedName>
</protein>
<name>A0A1S9RXA0_PENBI</name>
<sequence>MAPSTADLSKPGPFVTMNTREASPESLVEPQEIEYLYLELETPLPTPCITLPPQPGQSPPPEAPSLEKYTSPFLWPKWRKSMMTWIACGVTALAGYSAGEVSPASEELCKEWGISSVVYNLSITIFCLGFALAPMILAPFSEINGRRPIFVASGILFVAMLIACGGTHSFAGLLVARFFQGVGGSTFSTMVGGVISDIYHAQDRNTPMALFSGSALFGTGLAPMIAGTIVTHTSWRWIYYSHAIVSAVFVIVIFLFFRETRGSVLLSRKAQKLNTYYEKLEEAGHFGVIMSSEDSSDEKRVRRIRWKVKSDEQRASLAKMIQVSLYRPFHMLVTEPVVFFFSLWVSFSWATLYLQFSSVPLVFRTNHNFNIEQTGAVFTAMCVGTILITIISIWQEKIAARFGWLNSSAEGRLYFVCIESILLPIGLFWFGWTSFPSVPWIVPTMAVGCATMGIFSIYLATFNYLADTYHRYASSAIAAQSCCRNILGGIFPLVTTAMFTNLGYPGASSLLGGIGVLLTLVPWVLAFYGPKIRAKSKMASELAH</sequence>
<evidence type="ECO:0000256" key="7">
    <source>
        <dbReference type="SAM" id="Phobius"/>
    </source>
</evidence>
<dbReference type="GO" id="GO:0005886">
    <property type="term" value="C:plasma membrane"/>
    <property type="evidence" value="ECO:0007669"/>
    <property type="project" value="UniProtKB-SubCell"/>
</dbReference>
<feature type="transmembrane region" description="Helical" evidence="7">
    <location>
        <begin position="82"/>
        <end position="98"/>
    </location>
</feature>
<dbReference type="InterPro" id="IPR020846">
    <property type="entry name" value="MFS_dom"/>
</dbReference>
<feature type="transmembrane region" description="Helical" evidence="7">
    <location>
        <begin position="413"/>
        <end position="432"/>
    </location>
</feature>
<feature type="transmembrane region" description="Helical" evidence="7">
    <location>
        <begin position="438"/>
        <end position="465"/>
    </location>
</feature>
<dbReference type="CDD" id="cd17323">
    <property type="entry name" value="MFS_Tpo1_MDR_like"/>
    <property type="match status" value="1"/>
</dbReference>
<evidence type="ECO:0000256" key="3">
    <source>
        <dbReference type="ARBA" id="ARBA00022692"/>
    </source>
</evidence>
<dbReference type="InterPro" id="IPR011701">
    <property type="entry name" value="MFS"/>
</dbReference>
<evidence type="ECO:0000256" key="1">
    <source>
        <dbReference type="ARBA" id="ARBA00004651"/>
    </source>
</evidence>
<feature type="transmembrane region" description="Helical" evidence="7">
    <location>
        <begin position="237"/>
        <end position="257"/>
    </location>
</feature>
<dbReference type="Proteomes" id="UP000190744">
    <property type="component" value="Unassembled WGS sequence"/>
</dbReference>
<proteinExistence type="inferred from homology"/>
<evidence type="ECO:0000259" key="8">
    <source>
        <dbReference type="PROSITE" id="PS50850"/>
    </source>
</evidence>
<keyword evidence="3 7" id="KW-0812">Transmembrane</keyword>
<dbReference type="FunFam" id="1.20.1250.20:FF:000082">
    <property type="entry name" value="MFS multidrug transporter, putative"/>
    <property type="match status" value="1"/>
</dbReference>
<dbReference type="AlphaFoldDB" id="A0A1S9RXA0"/>
<dbReference type="InterPro" id="IPR036259">
    <property type="entry name" value="MFS_trans_sf"/>
</dbReference>
<dbReference type="SUPFAM" id="SSF103473">
    <property type="entry name" value="MFS general substrate transporter"/>
    <property type="match status" value="1"/>
</dbReference>
<evidence type="ECO:0000256" key="4">
    <source>
        <dbReference type="ARBA" id="ARBA00022989"/>
    </source>
</evidence>
<accession>A0A1S9RXA0</accession>
<feature type="domain" description="Major facilitator superfamily (MFS) profile" evidence="8">
    <location>
        <begin position="83"/>
        <end position="533"/>
    </location>
</feature>
<comment type="subcellular location">
    <subcellularLocation>
        <location evidence="1">Cell membrane</location>
        <topology evidence="1">Multi-pass membrane protein</topology>
    </subcellularLocation>
</comment>
<evidence type="ECO:0000313" key="10">
    <source>
        <dbReference type="Proteomes" id="UP000190744"/>
    </source>
</evidence>
<dbReference type="Pfam" id="PF07690">
    <property type="entry name" value="MFS_1"/>
    <property type="match status" value="1"/>
</dbReference>
<comment type="caution">
    <text evidence="9">The sequence shown here is derived from an EMBL/GenBank/DDBJ whole genome shotgun (WGS) entry which is preliminary data.</text>
</comment>
<evidence type="ECO:0000256" key="5">
    <source>
        <dbReference type="ARBA" id="ARBA00023136"/>
    </source>
</evidence>
<dbReference type="PANTHER" id="PTHR23502">
    <property type="entry name" value="MAJOR FACILITATOR SUPERFAMILY"/>
    <property type="match status" value="1"/>
</dbReference>
<dbReference type="GO" id="GO:0022857">
    <property type="term" value="F:transmembrane transporter activity"/>
    <property type="evidence" value="ECO:0007669"/>
    <property type="project" value="InterPro"/>
</dbReference>
<reference evidence="10" key="1">
    <citation type="submission" date="2015-09" db="EMBL/GenBank/DDBJ databases">
        <authorList>
            <person name="Fill T.P."/>
            <person name="Baretta J.F."/>
            <person name="de Almeida L.G."/>
            <person name="Rocha M."/>
            <person name="de Souza D.H."/>
            <person name="Malavazi I."/>
            <person name="Cerdeira L.T."/>
            <person name="Hong H."/>
            <person name="Samborskyy M."/>
            <person name="de Vasconcelos A.T."/>
            <person name="Leadlay P."/>
            <person name="Rodrigues-Filho E."/>
        </authorList>
    </citation>
    <scope>NUCLEOTIDE SEQUENCE [LARGE SCALE GENOMIC DNA]</scope>
    <source>
        <strain evidence="10">LaBioMMi 136</strain>
    </source>
</reference>
<feature type="transmembrane region" description="Helical" evidence="7">
    <location>
        <begin position="376"/>
        <end position="393"/>
    </location>
</feature>
<organism evidence="9 10">
    <name type="scientific">Penicillium brasilianum</name>
    <dbReference type="NCBI Taxonomy" id="104259"/>
    <lineage>
        <taxon>Eukaryota</taxon>
        <taxon>Fungi</taxon>
        <taxon>Dikarya</taxon>
        <taxon>Ascomycota</taxon>
        <taxon>Pezizomycotina</taxon>
        <taxon>Eurotiomycetes</taxon>
        <taxon>Eurotiomycetidae</taxon>
        <taxon>Eurotiales</taxon>
        <taxon>Aspergillaceae</taxon>
        <taxon>Penicillium</taxon>
    </lineage>
</organism>
<dbReference type="FunFam" id="1.20.1720.10:FF:000061">
    <property type="entry name" value="Uncharacterized protein"/>
    <property type="match status" value="1"/>
</dbReference>
<dbReference type="PANTHER" id="PTHR23502:SF134">
    <property type="entry name" value="MAJOR FACILITATOR SUPERFAMILY (MFS) PROFILE DOMAIN-CONTAINING PROTEIN-RELATED"/>
    <property type="match status" value="1"/>
</dbReference>
<feature type="region of interest" description="Disordered" evidence="6">
    <location>
        <begin position="1"/>
        <end position="27"/>
    </location>
</feature>
<feature type="transmembrane region" description="Helical" evidence="7">
    <location>
        <begin position="486"/>
        <end position="504"/>
    </location>
</feature>
<evidence type="ECO:0000256" key="6">
    <source>
        <dbReference type="SAM" id="MobiDB-lite"/>
    </source>
</evidence>
<feature type="transmembrane region" description="Helical" evidence="7">
    <location>
        <begin position="510"/>
        <end position="528"/>
    </location>
</feature>
<feature type="transmembrane region" description="Helical" evidence="7">
    <location>
        <begin position="208"/>
        <end position="231"/>
    </location>
</feature>
<evidence type="ECO:0000313" key="9">
    <source>
        <dbReference type="EMBL" id="OOQ90137.1"/>
    </source>
</evidence>
<gene>
    <name evidence="9" type="ORF">PEBR_05257</name>
</gene>
<evidence type="ECO:0000256" key="2">
    <source>
        <dbReference type="ARBA" id="ARBA00008335"/>
    </source>
</evidence>
<feature type="transmembrane region" description="Helical" evidence="7">
    <location>
        <begin position="149"/>
        <end position="171"/>
    </location>
</feature>
<feature type="transmembrane region" description="Helical" evidence="7">
    <location>
        <begin position="118"/>
        <end position="137"/>
    </location>
</feature>